<dbReference type="Proteomes" id="UP000645217">
    <property type="component" value="Unassembled WGS sequence"/>
</dbReference>
<protein>
    <submittedName>
        <fullName evidence="1">Uncharacterized protein</fullName>
    </submittedName>
</protein>
<name>A0A917RLI9_9ACTN</name>
<sequence length="61" mass="6450">MSDNELIRQWKNPQARTSGLLHPAGEIALDDAKVVAGAPPRTEFAFSLGCCPTDAFCAGGF</sequence>
<accession>A0A917RLI9</accession>
<evidence type="ECO:0000313" key="2">
    <source>
        <dbReference type="Proteomes" id="UP000645217"/>
    </source>
</evidence>
<reference evidence="1" key="2">
    <citation type="submission" date="2020-09" db="EMBL/GenBank/DDBJ databases">
        <authorList>
            <person name="Sun Q."/>
            <person name="Ohkuma M."/>
        </authorList>
    </citation>
    <scope>NUCLEOTIDE SEQUENCE</scope>
    <source>
        <strain evidence="1">JCM 13064</strain>
    </source>
</reference>
<keyword evidence="2" id="KW-1185">Reference proteome</keyword>
<gene>
    <name evidence="1" type="ORF">GCM10007964_64190</name>
</gene>
<reference evidence="1" key="1">
    <citation type="journal article" date="2014" name="Int. J. Syst. Evol. Microbiol.">
        <title>Complete genome sequence of Corynebacterium casei LMG S-19264T (=DSM 44701T), isolated from a smear-ripened cheese.</title>
        <authorList>
            <consortium name="US DOE Joint Genome Institute (JGI-PGF)"/>
            <person name="Walter F."/>
            <person name="Albersmeier A."/>
            <person name="Kalinowski J."/>
            <person name="Ruckert C."/>
        </authorList>
    </citation>
    <scope>NUCLEOTIDE SEQUENCE</scope>
    <source>
        <strain evidence="1">JCM 13064</strain>
    </source>
</reference>
<organism evidence="1 2">
    <name type="scientific">Sphaerisporangium melleum</name>
    <dbReference type="NCBI Taxonomy" id="321316"/>
    <lineage>
        <taxon>Bacteria</taxon>
        <taxon>Bacillati</taxon>
        <taxon>Actinomycetota</taxon>
        <taxon>Actinomycetes</taxon>
        <taxon>Streptosporangiales</taxon>
        <taxon>Streptosporangiaceae</taxon>
        <taxon>Sphaerisporangium</taxon>
    </lineage>
</organism>
<dbReference type="RefSeq" id="WP_189166816.1">
    <property type="nucleotide sequence ID" value="NZ_BMNT01000045.1"/>
</dbReference>
<evidence type="ECO:0000313" key="1">
    <source>
        <dbReference type="EMBL" id="GGL13252.1"/>
    </source>
</evidence>
<comment type="caution">
    <text evidence="1">The sequence shown here is derived from an EMBL/GenBank/DDBJ whole genome shotgun (WGS) entry which is preliminary data.</text>
</comment>
<proteinExistence type="predicted"/>
<dbReference type="EMBL" id="BMNT01000045">
    <property type="protein sequence ID" value="GGL13252.1"/>
    <property type="molecule type" value="Genomic_DNA"/>
</dbReference>
<dbReference type="AlphaFoldDB" id="A0A917RLI9"/>